<dbReference type="SUPFAM" id="SSF51971">
    <property type="entry name" value="Nucleotide-binding domain"/>
    <property type="match status" value="1"/>
</dbReference>
<dbReference type="GO" id="GO:0008767">
    <property type="term" value="F:UDP-galactopyranose mutase activity"/>
    <property type="evidence" value="ECO:0007669"/>
    <property type="project" value="TreeGrafter"/>
</dbReference>
<protein>
    <recommendedName>
        <fullName evidence="1">Amine oxidase domain-containing protein</fullName>
    </recommendedName>
</protein>
<gene>
    <name evidence="2" type="ORF">MAE02_40330</name>
</gene>
<dbReference type="AlphaFoldDB" id="A0A512BWV2"/>
<keyword evidence="3" id="KW-1185">Reference proteome</keyword>
<dbReference type="InterPro" id="IPR002937">
    <property type="entry name" value="Amino_oxidase"/>
</dbReference>
<dbReference type="GO" id="GO:0005829">
    <property type="term" value="C:cytosol"/>
    <property type="evidence" value="ECO:0007669"/>
    <property type="project" value="TreeGrafter"/>
</dbReference>
<comment type="caution">
    <text evidence="2">The sequence shown here is derived from an EMBL/GenBank/DDBJ whole genome shotgun (WGS) entry which is preliminary data.</text>
</comment>
<dbReference type="Pfam" id="PF01593">
    <property type="entry name" value="Amino_oxidase"/>
    <property type="match status" value="1"/>
</dbReference>
<dbReference type="GO" id="GO:0016491">
    <property type="term" value="F:oxidoreductase activity"/>
    <property type="evidence" value="ECO:0007669"/>
    <property type="project" value="InterPro"/>
</dbReference>
<organism evidence="2 3">
    <name type="scientific">Microvirga aerophila</name>
    <dbReference type="NCBI Taxonomy" id="670291"/>
    <lineage>
        <taxon>Bacteria</taxon>
        <taxon>Pseudomonadati</taxon>
        <taxon>Pseudomonadota</taxon>
        <taxon>Alphaproteobacteria</taxon>
        <taxon>Hyphomicrobiales</taxon>
        <taxon>Methylobacteriaceae</taxon>
        <taxon>Microvirga</taxon>
    </lineage>
</organism>
<evidence type="ECO:0000313" key="3">
    <source>
        <dbReference type="Proteomes" id="UP000321085"/>
    </source>
</evidence>
<dbReference type="PANTHER" id="PTHR21197">
    <property type="entry name" value="UDP-GALACTOPYRANOSE MUTASE"/>
    <property type="match status" value="1"/>
</dbReference>
<dbReference type="InterPro" id="IPR036188">
    <property type="entry name" value="FAD/NAD-bd_sf"/>
</dbReference>
<dbReference type="NCBIfam" id="NF005548">
    <property type="entry name" value="PRK07208.1-4"/>
    <property type="match status" value="1"/>
</dbReference>
<dbReference type="Proteomes" id="UP000321085">
    <property type="component" value="Unassembled WGS sequence"/>
</dbReference>
<dbReference type="EMBL" id="BJYU01000062">
    <property type="protein sequence ID" value="GEO16337.1"/>
    <property type="molecule type" value="Genomic_DNA"/>
</dbReference>
<dbReference type="Gene3D" id="3.50.50.60">
    <property type="entry name" value="FAD/NAD(P)-binding domain"/>
    <property type="match status" value="1"/>
</dbReference>
<reference evidence="2 3" key="1">
    <citation type="submission" date="2019-07" db="EMBL/GenBank/DDBJ databases">
        <title>Whole genome shotgun sequence of Microvirga aerophila NBRC 106136.</title>
        <authorList>
            <person name="Hosoyama A."/>
            <person name="Uohara A."/>
            <person name="Ohji S."/>
            <person name="Ichikawa N."/>
        </authorList>
    </citation>
    <scope>NUCLEOTIDE SEQUENCE [LARGE SCALE GENOMIC DNA]</scope>
    <source>
        <strain evidence="2 3">NBRC 106136</strain>
    </source>
</reference>
<dbReference type="PANTHER" id="PTHR21197:SF0">
    <property type="entry name" value="UDP-GALACTOPYRANOSE MUTASE"/>
    <property type="match status" value="1"/>
</dbReference>
<sequence length="502" mass="56581">MDGAGVSHFVETFVIGAGPAGLTTAYNLAKNQQDVLVVEQDPVYVGGISRTVNYKGFLFDIGGHRFFSKSKEIVDLWDEILPDDFIERPRLSRIYYRDKFYSYPLKAFEALRNLGILESAACMLSYGLARLLPVKNPRTFHEWVRNQFGERLFSIFFKTYTEKVWGMSCDEISSDWAAQRIKGLDLASAIKDALLRSIGRKTRKGPVAKTLIESFRYPRRGPGMMWEAAARKIRDFGGRVLMDRKVHQLAWDANTRLWTIGVRRGDGTTEVYTARHVVSSAPISDLMGAVSPVPKSLSHARDLRYRDFLTVVLIGRSQTELLDNWVYIHDPSVKVGRVQNFRSWSPEMIPDGVSTCLGLEYFCFEGDGVWDAPDGDLVELAKQEIAKIGLMRPEDVADACVVRQAKAYPVYDDTYAEHVDAIRLDLATNYPTLHLVGRNGMHKYNNQDHAMMTGLLTSLNIQASEAIYDVWQVNEDADYGEAGLSGVQEALRSERLVPRKAA</sequence>
<evidence type="ECO:0000259" key="1">
    <source>
        <dbReference type="Pfam" id="PF01593"/>
    </source>
</evidence>
<dbReference type="NCBIfam" id="NF005545">
    <property type="entry name" value="PRK07208.1-1"/>
    <property type="match status" value="1"/>
</dbReference>
<evidence type="ECO:0000313" key="2">
    <source>
        <dbReference type="EMBL" id="GEO16337.1"/>
    </source>
</evidence>
<proteinExistence type="predicted"/>
<accession>A0A512BWV2</accession>
<name>A0A512BWV2_9HYPH</name>
<dbReference type="GO" id="GO:0050660">
    <property type="term" value="F:flavin adenine dinucleotide binding"/>
    <property type="evidence" value="ECO:0007669"/>
    <property type="project" value="TreeGrafter"/>
</dbReference>
<feature type="domain" description="Amine oxidase" evidence="1">
    <location>
        <begin position="20"/>
        <end position="397"/>
    </location>
</feature>